<dbReference type="Proteomes" id="UP001175000">
    <property type="component" value="Unassembled WGS sequence"/>
</dbReference>
<organism evidence="3 4">
    <name type="scientific">Immersiella caudata</name>
    <dbReference type="NCBI Taxonomy" id="314043"/>
    <lineage>
        <taxon>Eukaryota</taxon>
        <taxon>Fungi</taxon>
        <taxon>Dikarya</taxon>
        <taxon>Ascomycota</taxon>
        <taxon>Pezizomycotina</taxon>
        <taxon>Sordariomycetes</taxon>
        <taxon>Sordariomycetidae</taxon>
        <taxon>Sordariales</taxon>
        <taxon>Lasiosphaeriaceae</taxon>
        <taxon>Immersiella</taxon>
    </lineage>
</organism>
<proteinExistence type="predicted"/>
<feature type="compositionally biased region" description="Low complexity" evidence="1">
    <location>
        <begin position="154"/>
        <end position="171"/>
    </location>
</feature>
<feature type="region of interest" description="Disordered" evidence="1">
    <location>
        <begin position="154"/>
        <end position="207"/>
    </location>
</feature>
<sequence length="309" mass="31967">MALVSRTLGAFTSPPLCPFFLSTFFFFLFFTMINIITLITALVSSASAVCFYPDGSVAHDTPCTDSTAQSTCCGIGFACLGHSSTFFSVRLAKTGFVSQVRLDTFEEAARIKHGGVPTARISGLGVENCSTGFKLFGFLAKPSVLTTIGIASSSPTSSTAAATSPPSSPSAKSLSEISTSLSTAAGNTATAATSPNTPPAPTPNNGMTTSVAVGVSVGGLGLTAGAVATWLLFRKRRKSSPVPSTTAAIQYQGQNGEAPVAYDPYKQATLGPVEVPSNEQAARDAARYELPCSFDPSPYRSHSQAKTTR</sequence>
<evidence type="ECO:0000313" key="4">
    <source>
        <dbReference type="Proteomes" id="UP001175000"/>
    </source>
</evidence>
<feature type="region of interest" description="Disordered" evidence="1">
    <location>
        <begin position="277"/>
        <end position="309"/>
    </location>
</feature>
<reference evidence="3" key="1">
    <citation type="submission" date="2023-06" db="EMBL/GenBank/DDBJ databases">
        <title>Genome-scale phylogeny and comparative genomics of the fungal order Sordariales.</title>
        <authorList>
            <consortium name="Lawrence Berkeley National Laboratory"/>
            <person name="Hensen N."/>
            <person name="Bonometti L."/>
            <person name="Westerberg I."/>
            <person name="Brannstrom I.O."/>
            <person name="Guillou S."/>
            <person name="Cros-Aarteil S."/>
            <person name="Calhoun S."/>
            <person name="Haridas S."/>
            <person name="Kuo A."/>
            <person name="Mondo S."/>
            <person name="Pangilinan J."/>
            <person name="Riley R."/>
            <person name="Labutti K."/>
            <person name="Andreopoulos B."/>
            <person name="Lipzen A."/>
            <person name="Chen C."/>
            <person name="Yanf M."/>
            <person name="Daum C."/>
            <person name="Ng V."/>
            <person name="Clum A."/>
            <person name="Steindorff A."/>
            <person name="Ohm R."/>
            <person name="Martin F."/>
            <person name="Silar P."/>
            <person name="Natvig D."/>
            <person name="Lalanne C."/>
            <person name="Gautier V."/>
            <person name="Ament-Velasquez S.L."/>
            <person name="Kruys A."/>
            <person name="Hutchinson M.I."/>
            <person name="Powell A.J."/>
            <person name="Barry K."/>
            <person name="Miller A.N."/>
            <person name="Grigoriev I.V."/>
            <person name="Debuchy R."/>
            <person name="Gladieux P."/>
            <person name="Thoren M.H."/>
            <person name="Johannesson H."/>
        </authorList>
    </citation>
    <scope>NUCLEOTIDE SEQUENCE</scope>
    <source>
        <strain evidence="3">CBS 606.72</strain>
    </source>
</reference>
<feature type="compositionally biased region" description="Low complexity" evidence="1">
    <location>
        <begin position="178"/>
        <end position="195"/>
    </location>
</feature>
<dbReference type="AlphaFoldDB" id="A0AA39THX3"/>
<keyword evidence="2" id="KW-0472">Membrane</keyword>
<evidence type="ECO:0000256" key="2">
    <source>
        <dbReference type="SAM" id="Phobius"/>
    </source>
</evidence>
<feature type="compositionally biased region" description="Polar residues" evidence="1">
    <location>
        <begin position="300"/>
        <end position="309"/>
    </location>
</feature>
<keyword evidence="2" id="KW-0812">Transmembrane</keyword>
<feature type="transmembrane region" description="Helical" evidence="2">
    <location>
        <begin position="20"/>
        <end position="43"/>
    </location>
</feature>
<feature type="transmembrane region" description="Helical" evidence="2">
    <location>
        <begin position="211"/>
        <end position="233"/>
    </location>
</feature>
<keyword evidence="4" id="KW-1185">Reference proteome</keyword>
<keyword evidence="2" id="KW-1133">Transmembrane helix</keyword>
<accession>A0AA39THX3</accession>
<protein>
    <submittedName>
        <fullName evidence="3">Uncharacterized protein</fullName>
    </submittedName>
</protein>
<evidence type="ECO:0000256" key="1">
    <source>
        <dbReference type="SAM" id="MobiDB-lite"/>
    </source>
</evidence>
<gene>
    <name evidence="3" type="ORF">B0T14DRAFT_339180</name>
</gene>
<dbReference type="EMBL" id="JAULSU010000007">
    <property type="protein sequence ID" value="KAK0611977.1"/>
    <property type="molecule type" value="Genomic_DNA"/>
</dbReference>
<evidence type="ECO:0000313" key="3">
    <source>
        <dbReference type="EMBL" id="KAK0611977.1"/>
    </source>
</evidence>
<name>A0AA39THX3_9PEZI</name>
<comment type="caution">
    <text evidence="3">The sequence shown here is derived from an EMBL/GenBank/DDBJ whole genome shotgun (WGS) entry which is preliminary data.</text>
</comment>